<organism evidence="1 2">
    <name type="scientific">Grus japonensis</name>
    <name type="common">Japanese crane</name>
    <name type="synonym">Red-crowned crane</name>
    <dbReference type="NCBI Taxonomy" id="30415"/>
    <lineage>
        <taxon>Eukaryota</taxon>
        <taxon>Metazoa</taxon>
        <taxon>Chordata</taxon>
        <taxon>Craniata</taxon>
        <taxon>Vertebrata</taxon>
        <taxon>Euteleostomi</taxon>
        <taxon>Archelosauria</taxon>
        <taxon>Archosauria</taxon>
        <taxon>Dinosauria</taxon>
        <taxon>Saurischia</taxon>
        <taxon>Theropoda</taxon>
        <taxon>Coelurosauria</taxon>
        <taxon>Aves</taxon>
        <taxon>Neognathae</taxon>
        <taxon>Neoaves</taxon>
        <taxon>Gruiformes</taxon>
        <taxon>Gruidae</taxon>
        <taxon>Grus</taxon>
    </lineage>
</organism>
<reference evidence="1 2" key="1">
    <citation type="submission" date="2024-06" db="EMBL/GenBank/DDBJ databases">
        <title>The draft genome of Grus japonensis, version 3.</title>
        <authorList>
            <person name="Nabeshima K."/>
            <person name="Suzuki S."/>
            <person name="Onuma M."/>
        </authorList>
    </citation>
    <scope>NUCLEOTIDE SEQUENCE [LARGE SCALE GENOMIC DNA]</scope>
    <source>
        <strain evidence="1 2">451A</strain>
    </source>
</reference>
<comment type="caution">
    <text evidence="1">The sequence shown here is derived from an EMBL/GenBank/DDBJ whole genome shotgun (WGS) entry which is preliminary data.</text>
</comment>
<gene>
    <name evidence="1" type="ORF">GRJ2_000804900</name>
</gene>
<accession>A0ABC9WDV1</accession>
<evidence type="ECO:0000313" key="2">
    <source>
        <dbReference type="Proteomes" id="UP001623348"/>
    </source>
</evidence>
<keyword evidence="2" id="KW-1185">Reference proteome</keyword>
<dbReference type="AlphaFoldDB" id="A0ABC9WDV1"/>
<dbReference type="Proteomes" id="UP001623348">
    <property type="component" value="Unassembled WGS sequence"/>
</dbReference>
<protein>
    <submittedName>
        <fullName evidence="1">Uncharacterized protein</fullName>
    </submittedName>
</protein>
<evidence type="ECO:0000313" key="1">
    <source>
        <dbReference type="EMBL" id="GAB0183396.1"/>
    </source>
</evidence>
<sequence length="175" mass="19837">MWQRFVQSAPSSYANSLAVMDWKGEEAPTVDEVAGWPQQYKESLSSSLVLAVEKLSRKVQQLEENMSYSPPVQTSISAIRSKHSSAQERRYRGYTPQGTLWFYLCDHEEDMRKWDGKHTSTLQADVHELQGKTITKGDSSRKNAAPVSSGQFPRVEGLILVMVLLKGLLSHFYKK</sequence>
<dbReference type="EMBL" id="BAAFJT010000002">
    <property type="protein sequence ID" value="GAB0183396.1"/>
    <property type="molecule type" value="Genomic_DNA"/>
</dbReference>
<proteinExistence type="predicted"/>
<name>A0ABC9WDV1_GRUJA</name>